<feature type="region of interest" description="Disordered" evidence="7">
    <location>
        <begin position="65"/>
        <end position="95"/>
    </location>
</feature>
<evidence type="ECO:0000313" key="9">
    <source>
        <dbReference type="EMBL" id="HHI98014.1"/>
    </source>
</evidence>
<comment type="subunit">
    <text evidence="6">The basal body constitutes a major portion of the flagellar organelle and consists of a number of rings mounted on a central rod.</text>
</comment>
<comment type="similarity">
    <text evidence="2 6">Belongs to the flagella basal body rod proteins family.</text>
</comment>
<comment type="subcellular location">
    <subcellularLocation>
        <location evidence="1 6">Bacterial flagellum basal body</location>
    </subcellularLocation>
</comment>
<evidence type="ECO:0000259" key="8">
    <source>
        <dbReference type="Pfam" id="PF00460"/>
    </source>
</evidence>
<accession>A0A7V5P1Q9</accession>
<dbReference type="PANTHER" id="PTHR30435">
    <property type="entry name" value="FLAGELLAR PROTEIN"/>
    <property type="match status" value="1"/>
</dbReference>
<feature type="domain" description="Flagellar basal body rod protein N-terminal" evidence="8">
    <location>
        <begin position="23"/>
        <end position="41"/>
    </location>
</feature>
<dbReference type="EMBL" id="DROK01000272">
    <property type="protein sequence ID" value="HHI98014.1"/>
    <property type="molecule type" value="Genomic_DNA"/>
</dbReference>
<keyword evidence="4 6" id="KW-0975">Bacterial flagellum</keyword>
<comment type="caution">
    <text evidence="9">The sequence shown here is derived from an EMBL/GenBank/DDBJ whole genome shotgun (WGS) entry which is preliminary data.</text>
</comment>
<evidence type="ECO:0000256" key="3">
    <source>
        <dbReference type="ARBA" id="ARBA00014376"/>
    </source>
</evidence>
<evidence type="ECO:0000256" key="2">
    <source>
        <dbReference type="ARBA" id="ARBA00009677"/>
    </source>
</evidence>
<dbReference type="GO" id="GO:0030694">
    <property type="term" value="C:bacterial-type flagellum basal body, rod"/>
    <property type="evidence" value="ECO:0007669"/>
    <property type="project" value="InterPro"/>
</dbReference>
<dbReference type="GO" id="GO:0071978">
    <property type="term" value="P:bacterial-type flagellum-dependent swarming motility"/>
    <property type="evidence" value="ECO:0007669"/>
    <property type="project" value="TreeGrafter"/>
</dbReference>
<organism evidence="9">
    <name type="scientific">Thermodesulfatator atlanticus</name>
    <dbReference type="NCBI Taxonomy" id="501497"/>
    <lineage>
        <taxon>Bacteria</taxon>
        <taxon>Pseudomonadati</taxon>
        <taxon>Thermodesulfobacteriota</taxon>
        <taxon>Thermodesulfobacteria</taxon>
        <taxon>Thermodesulfobacteriales</taxon>
        <taxon>Thermodesulfatatoraceae</taxon>
        <taxon>Thermodesulfatator</taxon>
    </lineage>
</organism>
<evidence type="ECO:0000256" key="1">
    <source>
        <dbReference type="ARBA" id="ARBA00004117"/>
    </source>
</evidence>
<dbReference type="AlphaFoldDB" id="A0A7V5P1Q9"/>
<protein>
    <recommendedName>
        <fullName evidence="3 6">Flagellar basal body rod protein FlgB</fullName>
    </recommendedName>
</protein>
<evidence type="ECO:0000256" key="4">
    <source>
        <dbReference type="ARBA" id="ARBA00023143"/>
    </source>
</evidence>
<sequence>MFAGKIFGRTWAVVTKSLKVRLARHDLIAANIANVDTPGYRKKDIPFEKVMEAYLKGKPPLKITNPRHLKPSVLEPPTYPEEEALPPEEGTPNNVSLEEEMAKLSENNLMYQATVQALIKELELLREAITEGGKR</sequence>
<dbReference type="InterPro" id="IPR006300">
    <property type="entry name" value="FlgB"/>
</dbReference>
<keyword evidence="9" id="KW-0966">Cell projection</keyword>
<evidence type="ECO:0000256" key="6">
    <source>
        <dbReference type="PIRNR" id="PIRNR002889"/>
    </source>
</evidence>
<dbReference type="Proteomes" id="UP000886101">
    <property type="component" value="Unassembled WGS sequence"/>
</dbReference>
<keyword evidence="9" id="KW-0282">Flagellum</keyword>
<dbReference type="NCBIfam" id="TIGR01396">
    <property type="entry name" value="FlgB"/>
    <property type="match status" value="1"/>
</dbReference>
<name>A0A7V5P1Q9_9BACT</name>
<keyword evidence="9" id="KW-0969">Cilium</keyword>
<dbReference type="PANTHER" id="PTHR30435:SF12">
    <property type="entry name" value="FLAGELLAR BASAL BODY ROD PROTEIN FLGB"/>
    <property type="match status" value="1"/>
</dbReference>
<proteinExistence type="inferred from homology"/>
<comment type="function">
    <text evidence="5 6">Structural component of flagellum, the bacterial motility apparatus. Part of the rod structure of flagellar basal body.</text>
</comment>
<dbReference type="Pfam" id="PF00460">
    <property type="entry name" value="Flg_bb_rod"/>
    <property type="match status" value="1"/>
</dbReference>
<reference evidence="9" key="1">
    <citation type="journal article" date="2020" name="mSystems">
        <title>Genome- and Community-Level Interaction Insights into Carbon Utilization and Element Cycling Functions of Hydrothermarchaeota in Hydrothermal Sediment.</title>
        <authorList>
            <person name="Zhou Z."/>
            <person name="Liu Y."/>
            <person name="Xu W."/>
            <person name="Pan J."/>
            <person name="Luo Z.H."/>
            <person name="Li M."/>
        </authorList>
    </citation>
    <scope>NUCLEOTIDE SEQUENCE [LARGE SCALE GENOMIC DNA]</scope>
    <source>
        <strain evidence="9">HyVt-533</strain>
    </source>
</reference>
<dbReference type="InterPro" id="IPR001444">
    <property type="entry name" value="Flag_bb_rod_N"/>
</dbReference>
<gene>
    <name evidence="9" type="primary">flgB</name>
    <name evidence="9" type="ORF">ENJ96_09215</name>
</gene>
<evidence type="ECO:0000256" key="7">
    <source>
        <dbReference type="SAM" id="MobiDB-lite"/>
    </source>
</evidence>
<evidence type="ECO:0000256" key="5">
    <source>
        <dbReference type="ARBA" id="ARBA00024934"/>
    </source>
</evidence>
<dbReference type="PIRSF" id="PIRSF002889">
    <property type="entry name" value="Rod_FlgB"/>
    <property type="match status" value="1"/>
</dbReference>